<dbReference type="EMBL" id="LQYT01000065">
    <property type="protein sequence ID" value="KYD16123.1"/>
    <property type="molecule type" value="Genomic_DNA"/>
</dbReference>
<dbReference type="Proteomes" id="UP000075683">
    <property type="component" value="Unassembled WGS sequence"/>
</dbReference>
<evidence type="ECO:0000313" key="2">
    <source>
        <dbReference type="Proteomes" id="UP000075683"/>
    </source>
</evidence>
<protein>
    <submittedName>
        <fullName evidence="1">Uncharacterized protein</fullName>
    </submittedName>
</protein>
<evidence type="ECO:0000313" key="1">
    <source>
        <dbReference type="EMBL" id="KYD16123.1"/>
    </source>
</evidence>
<accession>A0A150LV89</accession>
<dbReference type="STRING" id="301148.B4135_2632"/>
<reference evidence="1 2" key="1">
    <citation type="submission" date="2016-01" db="EMBL/GenBank/DDBJ databases">
        <title>Draft Genome Sequences of Seven Thermophilic Sporeformers Isolated from Foods.</title>
        <authorList>
            <person name="Berendsen E.M."/>
            <person name="Wells-Bennik M.H."/>
            <person name="Krawcyk A.O."/>
            <person name="De Jong A."/>
            <person name="Holsappel S."/>
            <person name="Eijlander R.T."/>
            <person name="Kuipers O.P."/>
        </authorList>
    </citation>
    <scope>NUCLEOTIDE SEQUENCE [LARGE SCALE GENOMIC DNA]</scope>
    <source>
        <strain evidence="1 2">B4135</strain>
    </source>
</reference>
<proteinExistence type="predicted"/>
<gene>
    <name evidence="1" type="ORF">B4135_2632</name>
</gene>
<comment type="caution">
    <text evidence="1">The sequence shown here is derived from an EMBL/GenBank/DDBJ whole genome shotgun (WGS) entry which is preliminary data.</text>
</comment>
<dbReference type="AlphaFoldDB" id="A0A150LV89"/>
<name>A0A150LV89_9BACI</name>
<sequence>MLLPLSIGQVASYWKRGFSFLRTSWAGLPQNAGPEDASVFRKRIRVLALRAAVFKCRARF</sequence>
<organism evidence="1 2">
    <name type="scientific">Caldibacillus debilis</name>
    <dbReference type="NCBI Taxonomy" id="301148"/>
    <lineage>
        <taxon>Bacteria</taxon>
        <taxon>Bacillati</taxon>
        <taxon>Bacillota</taxon>
        <taxon>Bacilli</taxon>
        <taxon>Bacillales</taxon>
        <taxon>Bacillaceae</taxon>
        <taxon>Caldibacillus</taxon>
    </lineage>
</organism>